<dbReference type="Proteomes" id="UP000494256">
    <property type="component" value="Unassembled WGS sequence"/>
</dbReference>
<reference evidence="6 7" key="1">
    <citation type="submission" date="2020-04" db="EMBL/GenBank/DDBJ databases">
        <authorList>
            <person name="Wallbank WR R."/>
            <person name="Pardo Diaz C."/>
            <person name="Kozak K."/>
            <person name="Martin S."/>
            <person name="Jiggins C."/>
            <person name="Moest M."/>
            <person name="Warren A I."/>
            <person name="Byers J.R.P. K."/>
            <person name="Montejo-Kovacevich G."/>
            <person name="Yen C E."/>
        </authorList>
    </citation>
    <scope>NUCLEOTIDE SEQUENCE [LARGE SCALE GENOMIC DNA]</scope>
</reference>
<dbReference type="Pfam" id="PF02437">
    <property type="entry name" value="Ski_Sno_DHD"/>
    <property type="match status" value="1"/>
</dbReference>
<protein>
    <recommendedName>
        <fullName evidence="5">SKI/SNO/DAC domain-containing protein</fullName>
    </recommendedName>
</protein>
<sequence length="235" mass="26253">MLCLPQAFELFLKHLVGGLHTVYTKLKRLDIVPLVCNVEQVRILRGLGAIQPGVNRCKLLSCKDFDVLYRDCTTARKHNFLGGSKATNCSTMGISWRQFITNDQQVAGEPRAADGKQRMNANASELKRTPIKDPPTVSGVHARNARQHSNPHVQFEKRTHTNDTRESLLARQNYLGLSISVSRTIEISSHSLFAASYMFVSIAFDSFMTVDLNEFGMCVFFPLVSNSTSFREAVG</sequence>
<dbReference type="Gene3D" id="3.10.260.20">
    <property type="entry name" value="Ski"/>
    <property type="match status" value="1"/>
</dbReference>
<dbReference type="InterPro" id="IPR003380">
    <property type="entry name" value="SKI/SNO/DAC"/>
</dbReference>
<dbReference type="InterPro" id="IPR009061">
    <property type="entry name" value="DNA-bd_dom_put_sf"/>
</dbReference>
<dbReference type="FunFam" id="3.10.260.20:FF:000001">
    <property type="entry name" value="Dachshund homolog 1"/>
    <property type="match status" value="1"/>
</dbReference>
<accession>A0A8S1ASH0</accession>
<evidence type="ECO:0000313" key="7">
    <source>
        <dbReference type="Proteomes" id="UP000494256"/>
    </source>
</evidence>
<evidence type="ECO:0000256" key="4">
    <source>
        <dbReference type="SAM" id="MobiDB-lite"/>
    </source>
</evidence>
<dbReference type="GO" id="GO:0005667">
    <property type="term" value="C:transcription regulator complex"/>
    <property type="evidence" value="ECO:0007669"/>
    <property type="project" value="TreeGrafter"/>
</dbReference>
<keyword evidence="2" id="KW-0539">Nucleus</keyword>
<proteinExistence type="inferred from homology"/>
<evidence type="ECO:0000256" key="1">
    <source>
        <dbReference type="ARBA" id="ARBA00004123"/>
    </source>
</evidence>
<evidence type="ECO:0000256" key="3">
    <source>
        <dbReference type="ARBA" id="ARBA00038192"/>
    </source>
</evidence>
<dbReference type="SUPFAM" id="SSF46955">
    <property type="entry name" value="Putative DNA-binding domain"/>
    <property type="match status" value="1"/>
</dbReference>
<dbReference type="InterPro" id="IPR037000">
    <property type="entry name" value="Ski_DNA-bd_sf"/>
</dbReference>
<dbReference type="GO" id="GO:0000981">
    <property type="term" value="F:DNA-binding transcription factor activity, RNA polymerase II-specific"/>
    <property type="evidence" value="ECO:0007669"/>
    <property type="project" value="TreeGrafter"/>
</dbReference>
<dbReference type="PANTHER" id="PTHR12577">
    <property type="entry name" value="DACHSHUND"/>
    <property type="match status" value="1"/>
</dbReference>
<comment type="similarity">
    <text evidence="3">Belongs to the DACH/dachshund family.</text>
</comment>
<comment type="subcellular location">
    <subcellularLocation>
        <location evidence="1">Nucleus</location>
    </subcellularLocation>
</comment>
<gene>
    <name evidence="6" type="ORF">APLA_LOCUS12217</name>
</gene>
<organism evidence="6 7">
    <name type="scientific">Arctia plantaginis</name>
    <name type="common">Wood tiger moth</name>
    <name type="synonym">Phalaena plantaginis</name>
    <dbReference type="NCBI Taxonomy" id="874455"/>
    <lineage>
        <taxon>Eukaryota</taxon>
        <taxon>Metazoa</taxon>
        <taxon>Ecdysozoa</taxon>
        <taxon>Arthropoda</taxon>
        <taxon>Hexapoda</taxon>
        <taxon>Insecta</taxon>
        <taxon>Pterygota</taxon>
        <taxon>Neoptera</taxon>
        <taxon>Endopterygota</taxon>
        <taxon>Lepidoptera</taxon>
        <taxon>Glossata</taxon>
        <taxon>Ditrysia</taxon>
        <taxon>Noctuoidea</taxon>
        <taxon>Erebidae</taxon>
        <taxon>Arctiinae</taxon>
        <taxon>Arctia</taxon>
    </lineage>
</organism>
<evidence type="ECO:0000313" key="6">
    <source>
        <dbReference type="EMBL" id="CAB3247923.1"/>
    </source>
</evidence>
<dbReference type="AlphaFoldDB" id="A0A8S1ASH0"/>
<name>A0A8S1ASH0_ARCPL</name>
<dbReference type="EMBL" id="CADEBD010000337">
    <property type="protein sequence ID" value="CAB3247923.1"/>
    <property type="molecule type" value="Genomic_DNA"/>
</dbReference>
<dbReference type="GO" id="GO:0000978">
    <property type="term" value="F:RNA polymerase II cis-regulatory region sequence-specific DNA binding"/>
    <property type="evidence" value="ECO:0007669"/>
    <property type="project" value="TreeGrafter"/>
</dbReference>
<evidence type="ECO:0000256" key="2">
    <source>
        <dbReference type="ARBA" id="ARBA00023242"/>
    </source>
</evidence>
<evidence type="ECO:0000259" key="5">
    <source>
        <dbReference type="Pfam" id="PF02437"/>
    </source>
</evidence>
<dbReference type="GO" id="GO:0005634">
    <property type="term" value="C:nucleus"/>
    <property type="evidence" value="ECO:0007669"/>
    <property type="project" value="UniProtKB-SubCell"/>
</dbReference>
<dbReference type="PANTHER" id="PTHR12577:SF6">
    <property type="entry name" value="DACHSHUND, ISOFORM B"/>
    <property type="match status" value="1"/>
</dbReference>
<dbReference type="OrthoDB" id="10037838at2759"/>
<comment type="caution">
    <text evidence="6">The sequence shown here is derived from an EMBL/GenBank/DDBJ whole genome shotgun (WGS) entry which is preliminary data.</text>
</comment>
<feature type="domain" description="SKI/SNO/DAC" evidence="5">
    <location>
        <begin position="1"/>
        <end position="73"/>
    </location>
</feature>
<dbReference type="InterPro" id="IPR052417">
    <property type="entry name" value="Dachshund_domain"/>
</dbReference>
<feature type="region of interest" description="Disordered" evidence="4">
    <location>
        <begin position="107"/>
        <end position="161"/>
    </location>
</feature>